<evidence type="ECO:0000259" key="18">
    <source>
        <dbReference type="PROSITE" id="PS50048"/>
    </source>
</evidence>
<organism evidence="19 20">
    <name type="scientific">Colletotrichum plurivorum</name>
    <dbReference type="NCBI Taxonomy" id="2175906"/>
    <lineage>
        <taxon>Eukaryota</taxon>
        <taxon>Fungi</taxon>
        <taxon>Dikarya</taxon>
        <taxon>Ascomycota</taxon>
        <taxon>Pezizomycotina</taxon>
        <taxon>Sordariomycetes</taxon>
        <taxon>Hypocreomycetidae</taxon>
        <taxon>Glomerellales</taxon>
        <taxon>Glomerellaceae</taxon>
        <taxon>Colletotrichum</taxon>
        <taxon>Colletotrichum orchidearum species complex</taxon>
    </lineage>
</organism>
<dbReference type="EC" id="4.2.1.3" evidence="5"/>
<dbReference type="PANTHER" id="PTHR43160:SF3">
    <property type="entry name" value="ACONITATE HYDRATASE, MITOCHONDRIAL"/>
    <property type="match status" value="1"/>
</dbReference>
<keyword evidence="10" id="KW-0408">Iron</keyword>
<evidence type="ECO:0000256" key="5">
    <source>
        <dbReference type="ARBA" id="ARBA00012926"/>
    </source>
</evidence>
<dbReference type="Proteomes" id="UP000654918">
    <property type="component" value="Unassembled WGS sequence"/>
</dbReference>
<keyword evidence="7" id="KW-0816">Tricarboxylic acid cycle</keyword>
<name>A0A8H6MZB1_9PEZI</name>
<evidence type="ECO:0000256" key="1">
    <source>
        <dbReference type="ARBA" id="ARBA00001966"/>
    </source>
</evidence>
<evidence type="ECO:0000256" key="15">
    <source>
        <dbReference type="ARBA" id="ARBA00023501"/>
    </source>
</evidence>
<dbReference type="PANTHER" id="PTHR43160">
    <property type="entry name" value="ACONITATE HYDRATASE B"/>
    <property type="match status" value="1"/>
</dbReference>
<dbReference type="NCBIfam" id="NF005558">
    <property type="entry name" value="PRK07229.1"/>
    <property type="match status" value="1"/>
</dbReference>
<proteinExistence type="inferred from homology"/>
<evidence type="ECO:0000256" key="11">
    <source>
        <dbReference type="ARBA" id="ARBA00023014"/>
    </source>
</evidence>
<evidence type="ECO:0000256" key="7">
    <source>
        <dbReference type="ARBA" id="ARBA00022532"/>
    </source>
</evidence>
<comment type="catalytic activity">
    <reaction evidence="15">
        <text>citrate = D-threo-isocitrate</text>
        <dbReference type="Rhea" id="RHEA:10336"/>
        <dbReference type="ChEBI" id="CHEBI:15562"/>
        <dbReference type="ChEBI" id="CHEBI:16947"/>
        <dbReference type="EC" id="4.2.1.3"/>
    </reaction>
</comment>
<evidence type="ECO:0000256" key="10">
    <source>
        <dbReference type="ARBA" id="ARBA00023004"/>
    </source>
</evidence>
<dbReference type="GO" id="GO:0005829">
    <property type="term" value="C:cytosol"/>
    <property type="evidence" value="ECO:0007669"/>
    <property type="project" value="TreeGrafter"/>
</dbReference>
<dbReference type="SUPFAM" id="SSF57701">
    <property type="entry name" value="Zn2/Cys6 DNA-binding domain"/>
    <property type="match status" value="1"/>
</dbReference>
<dbReference type="SMART" id="SM00906">
    <property type="entry name" value="Fungal_trans"/>
    <property type="match status" value="1"/>
</dbReference>
<dbReference type="FunFam" id="3.30.499.10:FF:000004">
    <property type="entry name" value="Aconitate hydratase, mitochondrial"/>
    <property type="match status" value="1"/>
</dbReference>
<evidence type="ECO:0000256" key="16">
    <source>
        <dbReference type="ARBA" id="ARBA00029682"/>
    </source>
</evidence>
<dbReference type="PRINTS" id="PR00415">
    <property type="entry name" value="ACONITASE"/>
</dbReference>
<comment type="cofactor">
    <cofactor evidence="1">
        <name>[4Fe-4S] cluster</name>
        <dbReference type="ChEBI" id="CHEBI:49883"/>
    </cofactor>
</comment>
<gene>
    <name evidence="19" type="ORF">CPLU01_14375</name>
</gene>
<dbReference type="InterPro" id="IPR001030">
    <property type="entry name" value="Acoase/IPM_deHydtase_lsu_aba"/>
</dbReference>
<evidence type="ECO:0000256" key="2">
    <source>
        <dbReference type="ARBA" id="ARBA00004173"/>
    </source>
</evidence>
<evidence type="ECO:0000313" key="19">
    <source>
        <dbReference type="EMBL" id="KAF6814547.1"/>
    </source>
</evidence>
<dbReference type="InterPro" id="IPR015932">
    <property type="entry name" value="Aconitase_dom2"/>
</dbReference>
<keyword evidence="20" id="KW-1185">Reference proteome</keyword>
<dbReference type="GO" id="GO:0003994">
    <property type="term" value="F:aconitate hydratase activity"/>
    <property type="evidence" value="ECO:0007669"/>
    <property type="project" value="UniProtKB-EC"/>
</dbReference>
<dbReference type="InterPro" id="IPR001138">
    <property type="entry name" value="Zn2Cys6_DnaBD"/>
</dbReference>
<comment type="pathway">
    <text evidence="3">Carbohydrate metabolism; tricarboxylic acid cycle; isocitrate from oxaloacetate: step 2/2.</text>
</comment>
<feature type="domain" description="Zn(2)-C6 fungal-type" evidence="18">
    <location>
        <begin position="10"/>
        <end position="38"/>
    </location>
</feature>
<sequence length="1606" mass="175202">MNPPKKVRLACRRCRTRRIKCDGEVPACTNCAKAGETCLDVDSQNSGLLVPRNFASAARARIQWLEDIIKQRLPDVDVSLGPQIDAFPDPKGSAAAGGMGAGAGAGAGGGDHDDDVSSSSPGSGRAGSQPAGRGLGLSGSQRGSLKRSAEAAGSYDHDEQFPDRAHSVAMNLGMLSLNSDSSQKHYLGSSSGVLFTNLIGASPSSAGSTPTALLEDVQAQGPSSEWHDTSVTSKVSQEYNRSLHVFLRQELPRKEDAVKLVHTYIRWIHPDYPVLEPSSLLSALDAIYSTFSCSLDDDTFPHGWPSTTQAFHWNGRQRLPGDQGIHSVPMPVVAFILFMVFNIAAVVKVRSRVYEFPPERFYKAAVHFSKDCFSQISLSSIQALVMLIAHSMVTPAEVNLWTLIHIALAHCVELGIHREPAAPAEPGDFENQQVRRLTFFTVYSLDRSVSSIQGRPLGFRDETFDIKMPDPRPLPRNPTSGTIPSSFSAAVLRFARCQFELDRIVSDVKLQLYHLPSDSNWFPLPQNPQTQQARIKEELDVWWERISSERFEYPGLDSRQRRMWQIKLKIKYHTTMVMLFQPSQAIRNPSPESLQVCFNNAAAILNGYQALHDMQGLHHGWRTVQNIFAAGATLIYSFWTCPTVRQNASTADLSRSLRTCSSLLTIGGEWWPSVKKGQRSFGAIVDLTVRKLYTGNMPSKNPRLSMGLSGDHRIEDGQTALDDADGAYGATAQQQQADLSHHIHINGADVSSWHQMTGSSAAAAAIVSMAHSQDPSAVHWQGVYPDSTAFHTGTNDYVPEIETFLADFDKSEFSWSFPLAGVGDPHFATPPAHVALSPLEPHNTLDYGLRLQALRNVQKFNNRPLTLSEKVLYSHVVPGEDVWLLDDIHRGKTILRLRPDRVACHDATATMALLQFISAGLPRVRVPTSVHSDHLIVAEKGDKEDLTRAASDHREVYAFLSSAARKYGIGYWKPGAGIIHTTIFENYAFPGGLMIGTDSHTPNAGGMGMLGIGVGGADAVDAMSGMPWELACPKVVGVRLAGKLQGWSSSKDIICKLAGILTVSGGKGKVIEFFGPGTETLGATAMATVCNMSAEIGSTSCIFPYSEAMSRYLSATKRADIAKYADSYKEVLLTADEGSDRYYDDVIEIDLSTLEPHINGPFTPDLAHPLSQFKDHVNDSSWPLNLSCSLVGSCTNSSSEDLEKVRDLVTQAREAGLTRTKTPFLVSPGSEQIRATAEDAGILDTLREAGATVLSNSCGPCVGQWDRKDVDIKGAEKNSVISSFNRNFTGRHDSNPATHSFVTSPELATAFAFAGNLTFNPVTDSIPVPGGSTPFRFSPPKADELPIAFSPGADRFQPPVLSDTSHFEVNIDPKSDRLQLLTPFNPWKPGNAIDMTVLIKVLRKCTTDHISPAGPWYNYRGHLENISNNLLLGATNGFLPDASSLKMIGKARDPLDGGRIKPVPEAARSLKQAGVRWCIIGDANYGEGSSREHAALQPRFLGGVAVIARSFARIHETNLKKQGMLPLTFADPADYDRIADGDHVSLLDVEDGELRPGRQVTMEVTPRESARWRAILNHSYELNQIEWLRAGSALNHIKRVALAQES</sequence>
<evidence type="ECO:0000256" key="9">
    <source>
        <dbReference type="ARBA" id="ARBA00022946"/>
    </source>
</evidence>
<protein>
    <recommendedName>
        <fullName evidence="6">Aconitate hydratase, mitochondrial</fullName>
        <ecNumber evidence="5">4.2.1.3</ecNumber>
    </recommendedName>
    <alternativeName>
        <fullName evidence="16">Citrate hydro-lyase</fullName>
    </alternativeName>
</protein>
<evidence type="ECO:0000256" key="14">
    <source>
        <dbReference type="ARBA" id="ARBA00023242"/>
    </source>
</evidence>
<dbReference type="PROSITE" id="PS00463">
    <property type="entry name" value="ZN2_CY6_FUNGAL_1"/>
    <property type="match status" value="1"/>
</dbReference>
<evidence type="ECO:0000256" key="3">
    <source>
        <dbReference type="ARBA" id="ARBA00004717"/>
    </source>
</evidence>
<evidence type="ECO:0000256" key="8">
    <source>
        <dbReference type="ARBA" id="ARBA00022723"/>
    </source>
</evidence>
<dbReference type="FunFam" id="3.20.19.10:FF:000002">
    <property type="entry name" value="Aconitate hydratase, mitochondrial"/>
    <property type="match status" value="1"/>
</dbReference>
<evidence type="ECO:0000256" key="6">
    <source>
        <dbReference type="ARBA" id="ARBA00015940"/>
    </source>
</evidence>
<comment type="similarity">
    <text evidence="4">Belongs to the aconitase/IPM isomerase family.</text>
</comment>
<feature type="compositionally biased region" description="Gly residues" evidence="17">
    <location>
        <begin position="95"/>
        <end position="109"/>
    </location>
</feature>
<dbReference type="Pfam" id="PF04082">
    <property type="entry name" value="Fungal_trans"/>
    <property type="match status" value="1"/>
</dbReference>
<dbReference type="GO" id="GO:0008270">
    <property type="term" value="F:zinc ion binding"/>
    <property type="evidence" value="ECO:0007669"/>
    <property type="project" value="InterPro"/>
</dbReference>
<dbReference type="Pfam" id="PF00694">
    <property type="entry name" value="Aconitase_C"/>
    <property type="match status" value="1"/>
</dbReference>
<dbReference type="PROSITE" id="PS50048">
    <property type="entry name" value="ZN2_CY6_FUNGAL_2"/>
    <property type="match status" value="1"/>
</dbReference>
<dbReference type="Pfam" id="PF00172">
    <property type="entry name" value="Zn_clus"/>
    <property type="match status" value="1"/>
</dbReference>
<reference evidence="19" key="1">
    <citation type="journal article" date="2020" name="Phytopathology">
        <title>Genome Sequence Resources of Colletotrichum truncatum, C. plurivorum, C. musicola, and C. sojae: Four Species Pathogenic to Soybean (Glycine max).</title>
        <authorList>
            <person name="Rogerio F."/>
            <person name="Boufleur T.R."/>
            <person name="Ciampi-Guillardi M."/>
            <person name="Sukno S.A."/>
            <person name="Thon M.R."/>
            <person name="Massola Junior N.S."/>
            <person name="Baroncelli R."/>
        </authorList>
    </citation>
    <scope>NUCLEOTIDE SEQUENCE</scope>
    <source>
        <strain evidence="19">LFN00145</strain>
    </source>
</reference>
<feature type="compositionally biased region" description="Low complexity" evidence="17">
    <location>
        <begin position="117"/>
        <end position="143"/>
    </location>
</feature>
<dbReference type="InterPro" id="IPR050926">
    <property type="entry name" value="Aconitase/IPM_isomerase"/>
</dbReference>
<dbReference type="Gene3D" id="4.10.240.10">
    <property type="entry name" value="Zn(2)-C6 fungal-type DNA-binding domain"/>
    <property type="match status" value="1"/>
</dbReference>
<dbReference type="GO" id="GO:0006099">
    <property type="term" value="P:tricarboxylic acid cycle"/>
    <property type="evidence" value="ECO:0007669"/>
    <property type="project" value="UniProtKB-KW"/>
</dbReference>
<keyword evidence="8" id="KW-0479">Metal-binding</keyword>
<comment type="subcellular location">
    <subcellularLocation>
        <location evidence="2">Mitochondrion</location>
    </subcellularLocation>
</comment>
<dbReference type="GO" id="GO:0051539">
    <property type="term" value="F:4 iron, 4 sulfur cluster binding"/>
    <property type="evidence" value="ECO:0007669"/>
    <property type="project" value="InterPro"/>
</dbReference>
<dbReference type="InterPro" id="IPR015928">
    <property type="entry name" value="Aconitase/3IPM_dehydase_swvl"/>
</dbReference>
<dbReference type="InterPro" id="IPR036008">
    <property type="entry name" value="Aconitase_4Fe-4S_dom"/>
</dbReference>
<accession>A0A8H6MZB1</accession>
<dbReference type="SUPFAM" id="SSF53732">
    <property type="entry name" value="Aconitase iron-sulfur domain"/>
    <property type="match status" value="1"/>
</dbReference>
<dbReference type="EMBL" id="WIGO01000378">
    <property type="protein sequence ID" value="KAF6814547.1"/>
    <property type="molecule type" value="Genomic_DNA"/>
</dbReference>
<dbReference type="SMART" id="SM00066">
    <property type="entry name" value="GAL4"/>
    <property type="match status" value="1"/>
</dbReference>
<comment type="caution">
    <text evidence="19">The sequence shown here is derived from an EMBL/GenBank/DDBJ whole genome shotgun (WGS) entry which is preliminary data.</text>
</comment>
<dbReference type="GO" id="GO:0003677">
    <property type="term" value="F:DNA binding"/>
    <property type="evidence" value="ECO:0007669"/>
    <property type="project" value="InterPro"/>
</dbReference>
<keyword evidence="11" id="KW-0411">Iron-sulfur</keyword>
<evidence type="ECO:0000256" key="13">
    <source>
        <dbReference type="ARBA" id="ARBA00023239"/>
    </source>
</evidence>
<evidence type="ECO:0000256" key="17">
    <source>
        <dbReference type="SAM" id="MobiDB-lite"/>
    </source>
</evidence>
<dbReference type="InterPro" id="IPR018136">
    <property type="entry name" value="Aconitase_4Fe-4S_BS"/>
</dbReference>
<keyword evidence="14" id="KW-0539">Nucleus</keyword>
<dbReference type="SUPFAM" id="SSF52016">
    <property type="entry name" value="LeuD/IlvD-like"/>
    <property type="match status" value="1"/>
</dbReference>
<dbReference type="CDD" id="cd00067">
    <property type="entry name" value="GAL4"/>
    <property type="match status" value="1"/>
</dbReference>
<dbReference type="InterPro" id="IPR015931">
    <property type="entry name" value="Acnase/IPM_dHydase_lsu_aba_1/3"/>
</dbReference>
<dbReference type="InterPro" id="IPR036864">
    <property type="entry name" value="Zn2-C6_fun-type_DNA-bd_sf"/>
</dbReference>
<keyword evidence="13" id="KW-0456">Lyase</keyword>
<feature type="region of interest" description="Disordered" evidence="17">
    <location>
        <begin position="89"/>
        <end position="159"/>
    </location>
</feature>
<dbReference type="PROSITE" id="PS01244">
    <property type="entry name" value="ACONITASE_2"/>
    <property type="match status" value="1"/>
</dbReference>
<dbReference type="InterPro" id="IPR006248">
    <property type="entry name" value="Aconitase_mito-like"/>
</dbReference>
<dbReference type="GO" id="GO:0005739">
    <property type="term" value="C:mitochondrion"/>
    <property type="evidence" value="ECO:0007669"/>
    <property type="project" value="UniProtKB-SubCell"/>
</dbReference>
<dbReference type="Gene3D" id="3.20.19.10">
    <property type="entry name" value="Aconitase, domain 4"/>
    <property type="match status" value="1"/>
</dbReference>
<keyword evidence="9" id="KW-0809">Transit peptide</keyword>
<keyword evidence="12" id="KW-0496">Mitochondrion</keyword>
<dbReference type="NCBIfam" id="TIGR01340">
    <property type="entry name" value="aconitase_mito"/>
    <property type="match status" value="1"/>
</dbReference>
<dbReference type="Pfam" id="PF00330">
    <property type="entry name" value="Aconitase"/>
    <property type="match status" value="1"/>
</dbReference>
<dbReference type="FunFam" id="3.40.1060.10:FF:000001">
    <property type="entry name" value="Aconitate hydratase, mitochondrial"/>
    <property type="match status" value="1"/>
</dbReference>
<dbReference type="GO" id="GO:0000981">
    <property type="term" value="F:DNA-binding transcription factor activity, RNA polymerase II-specific"/>
    <property type="evidence" value="ECO:0007669"/>
    <property type="project" value="InterPro"/>
</dbReference>
<dbReference type="CDD" id="cd12148">
    <property type="entry name" value="fungal_TF_MHR"/>
    <property type="match status" value="1"/>
</dbReference>
<evidence type="ECO:0000256" key="12">
    <source>
        <dbReference type="ARBA" id="ARBA00023128"/>
    </source>
</evidence>
<dbReference type="GO" id="GO:0006351">
    <property type="term" value="P:DNA-templated transcription"/>
    <property type="evidence" value="ECO:0007669"/>
    <property type="project" value="InterPro"/>
</dbReference>
<dbReference type="InterPro" id="IPR000573">
    <property type="entry name" value="AconitaseA/IPMdHydase_ssu_swvl"/>
</dbReference>
<dbReference type="Gene3D" id="3.40.1060.10">
    <property type="entry name" value="Aconitase, Domain 2"/>
    <property type="match status" value="1"/>
</dbReference>
<evidence type="ECO:0000313" key="20">
    <source>
        <dbReference type="Proteomes" id="UP000654918"/>
    </source>
</evidence>
<evidence type="ECO:0000256" key="4">
    <source>
        <dbReference type="ARBA" id="ARBA00007185"/>
    </source>
</evidence>
<dbReference type="Gene3D" id="3.30.499.10">
    <property type="entry name" value="Aconitase, domain 3"/>
    <property type="match status" value="2"/>
</dbReference>
<dbReference type="InterPro" id="IPR007219">
    <property type="entry name" value="XnlR_reg_dom"/>
</dbReference>